<gene>
    <name evidence="2" type="ORF">UFOVP1318_47</name>
    <name evidence="3" type="ORF">UFOVP1430_55</name>
    <name evidence="1" type="ORF">UFOVP903_57</name>
</gene>
<evidence type="ECO:0000313" key="2">
    <source>
        <dbReference type="EMBL" id="CAB4197981.1"/>
    </source>
</evidence>
<protein>
    <submittedName>
        <fullName evidence="2">Uncharacterized protein</fullName>
    </submittedName>
</protein>
<accession>A0A6J5RWK6</accession>
<reference evidence="2" key="1">
    <citation type="submission" date="2020-05" db="EMBL/GenBank/DDBJ databases">
        <authorList>
            <person name="Chiriac C."/>
            <person name="Salcher M."/>
            <person name="Ghai R."/>
            <person name="Kavagutti S V."/>
        </authorList>
    </citation>
    <scope>NUCLEOTIDE SEQUENCE</scope>
</reference>
<evidence type="ECO:0000313" key="3">
    <source>
        <dbReference type="EMBL" id="CAB4210907.1"/>
    </source>
</evidence>
<name>A0A6J5RWK6_9CAUD</name>
<proteinExistence type="predicted"/>
<evidence type="ECO:0000313" key="1">
    <source>
        <dbReference type="EMBL" id="CAB4170125.1"/>
    </source>
</evidence>
<organism evidence="2">
    <name type="scientific">uncultured Caudovirales phage</name>
    <dbReference type="NCBI Taxonomy" id="2100421"/>
    <lineage>
        <taxon>Viruses</taxon>
        <taxon>Duplodnaviria</taxon>
        <taxon>Heunggongvirae</taxon>
        <taxon>Uroviricota</taxon>
        <taxon>Caudoviricetes</taxon>
        <taxon>Peduoviridae</taxon>
        <taxon>Maltschvirus</taxon>
        <taxon>Maltschvirus maltsch</taxon>
    </lineage>
</organism>
<dbReference type="EMBL" id="LR797363">
    <property type="protein sequence ID" value="CAB4210907.1"/>
    <property type="molecule type" value="Genomic_DNA"/>
</dbReference>
<dbReference type="EMBL" id="LR797267">
    <property type="protein sequence ID" value="CAB4197981.1"/>
    <property type="molecule type" value="Genomic_DNA"/>
</dbReference>
<dbReference type="Gene3D" id="3.90.1690.10">
    <property type="entry name" value="phage-related protein like domain"/>
    <property type="match status" value="1"/>
</dbReference>
<dbReference type="EMBL" id="LR796854">
    <property type="protein sequence ID" value="CAB4170125.1"/>
    <property type="molecule type" value="Genomic_DNA"/>
</dbReference>
<dbReference type="InterPro" id="IPR053738">
    <property type="entry name" value="Lambda_capsid_assembly"/>
</dbReference>
<sequence>MPLKSQLHVNKLLSNVSVQYKNEEYIWDKVFPILPVTKDTDLYRVYDRNFKIPETSRAPKAVAKEFTFEFSTSSYALEQHALKDYVGVDEEEQNDMGSLQVDTTESLTDAIYRRIELSVAALFTKTSWSLSVSLAAGSAFSDNTVTSDPVRIFDTAASTIIAQSAKTPTFGILPRAGFLSVKNHVSVLDRVKYTSSEVSKNMIQALIGLSELHVPVSVYDTAAEGVAASLAPFFTNAFVGWKPAGGGGLKTPSCGYTFMGRTPRVRSWKDEERNATAIEVEVKYSPKVVASLTGYLIGGI</sequence>